<dbReference type="InterPro" id="IPR013750">
    <property type="entry name" value="GHMP_kinase_C_dom"/>
</dbReference>
<evidence type="ECO:0000259" key="12">
    <source>
        <dbReference type="Pfam" id="PF08544"/>
    </source>
</evidence>
<proteinExistence type="inferred from homology"/>
<dbReference type="Pfam" id="PF08544">
    <property type="entry name" value="GHMP_kinases_C"/>
    <property type="match status" value="1"/>
</dbReference>
<dbReference type="SUPFAM" id="SSF54211">
    <property type="entry name" value="Ribosomal protein S5 domain 2-like"/>
    <property type="match status" value="1"/>
</dbReference>
<feature type="domain" description="GHMP kinase C-terminal" evidence="12">
    <location>
        <begin position="270"/>
        <end position="317"/>
    </location>
</feature>
<dbReference type="InterPro" id="IPR036554">
    <property type="entry name" value="GHMP_kinase_C_sf"/>
</dbReference>
<dbReference type="EMBL" id="HBGZ01017032">
    <property type="protein sequence ID" value="CAD9606435.1"/>
    <property type="molecule type" value="Transcribed_RNA"/>
</dbReference>
<evidence type="ECO:0000256" key="5">
    <source>
        <dbReference type="ARBA" id="ARBA00022741"/>
    </source>
</evidence>
<feature type="region of interest" description="Disordered" evidence="9">
    <location>
        <begin position="389"/>
        <end position="417"/>
    </location>
</feature>
<protein>
    <recommendedName>
        <fullName evidence="3">4-(cytidine 5'-diphospho)-2-C-methyl-D-erythritol kinase</fullName>
        <ecNumber evidence="3">2.7.1.148</ecNumber>
    </recommendedName>
    <alternativeName>
        <fullName evidence="8">4-(cytidine-5'-diphospho)-2-C-methyl-D-erythritol kinase</fullName>
    </alternativeName>
</protein>
<dbReference type="EC" id="2.7.1.148" evidence="3"/>
<dbReference type="InterPro" id="IPR006204">
    <property type="entry name" value="GHMP_kinase_N_dom"/>
</dbReference>
<dbReference type="AlphaFoldDB" id="A0A7S2LHJ7"/>
<evidence type="ECO:0000256" key="10">
    <source>
        <dbReference type="SAM" id="SignalP"/>
    </source>
</evidence>
<keyword evidence="5" id="KW-0547">Nucleotide-binding</keyword>
<reference evidence="13" key="1">
    <citation type="submission" date="2021-01" db="EMBL/GenBank/DDBJ databases">
        <authorList>
            <person name="Corre E."/>
            <person name="Pelletier E."/>
            <person name="Niang G."/>
            <person name="Scheremetjew M."/>
            <person name="Finn R."/>
            <person name="Kale V."/>
            <person name="Holt S."/>
            <person name="Cochrane G."/>
            <person name="Meng A."/>
            <person name="Brown T."/>
            <person name="Cohen L."/>
        </authorList>
    </citation>
    <scope>NUCLEOTIDE SEQUENCE</scope>
    <source>
        <strain evidence="13">SM1012Den-03</strain>
    </source>
</reference>
<evidence type="ECO:0000256" key="7">
    <source>
        <dbReference type="ARBA" id="ARBA00022840"/>
    </source>
</evidence>
<name>A0A7S2LHJ7_9STRA</name>
<dbReference type="Pfam" id="PF00288">
    <property type="entry name" value="GHMP_kinases_N"/>
    <property type="match status" value="1"/>
</dbReference>
<evidence type="ECO:0000259" key="11">
    <source>
        <dbReference type="Pfam" id="PF00288"/>
    </source>
</evidence>
<dbReference type="InterPro" id="IPR014721">
    <property type="entry name" value="Ribsml_uS5_D2-typ_fold_subgr"/>
</dbReference>
<keyword evidence="10" id="KW-0732">Signal</keyword>
<dbReference type="GO" id="GO:0016114">
    <property type="term" value="P:terpenoid biosynthetic process"/>
    <property type="evidence" value="ECO:0007669"/>
    <property type="project" value="InterPro"/>
</dbReference>
<feature type="signal peptide" evidence="10">
    <location>
        <begin position="1"/>
        <end position="22"/>
    </location>
</feature>
<feature type="chain" id="PRO_5030991700" description="4-(cytidine 5'-diphospho)-2-C-methyl-D-erythritol kinase" evidence="10">
    <location>
        <begin position="23"/>
        <end position="447"/>
    </location>
</feature>
<dbReference type="GO" id="GO:0009507">
    <property type="term" value="C:chloroplast"/>
    <property type="evidence" value="ECO:0007669"/>
    <property type="project" value="UniProtKB-SubCell"/>
</dbReference>
<evidence type="ECO:0000256" key="6">
    <source>
        <dbReference type="ARBA" id="ARBA00022777"/>
    </source>
</evidence>
<dbReference type="InterPro" id="IPR020568">
    <property type="entry name" value="Ribosomal_Su5_D2-typ_SF"/>
</dbReference>
<evidence type="ECO:0000256" key="1">
    <source>
        <dbReference type="ARBA" id="ARBA00004229"/>
    </source>
</evidence>
<gene>
    <name evidence="13" type="ORF">SMAR0320_LOCUS12193</name>
</gene>
<comment type="similarity">
    <text evidence="2">Belongs to the GHMP kinase family. IspE subfamily.</text>
</comment>
<evidence type="ECO:0000256" key="2">
    <source>
        <dbReference type="ARBA" id="ARBA00009684"/>
    </source>
</evidence>
<comment type="subcellular location">
    <subcellularLocation>
        <location evidence="1">Plastid</location>
        <location evidence="1">Chloroplast</location>
    </subcellularLocation>
</comment>
<organism evidence="13">
    <name type="scientific">Skeletonema marinoi</name>
    <dbReference type="NCBI Taxonomy" id="267567"/>
    <lineage>
        <taxon>Eukaryota</taxon>
        <taxon>Sar</taxon>
        <taxon>Stramenopiles</taxon>
        <taxon>Ochrophyta</taxon>
        <taxon>Bacillariophyta</taxon>
        <taxon>Coscinodiscophyceae</taxon>
        <taxon>Thalassiosirophycidae</taxon>
        <taxon>Thalassiosirales</taxon>
        <taxon>Skeletonemataceae</taxon>
        <taxon>Skeletonema</taxon>
        <taxon>Skeletonema marinoi-dohrnii complex</taxon>
    </lineage>
</organism>
<dbReference type="Gene3D" id="3.30.230.10">
    <property type="match status" value="1"/>
</dbReference>
<dbReference type="GO" id="GO:0050515">
    <property type="term" value="F:4-(cytidine 5'-diphospho)-2-C-methyl-D-erythritol kinase activity"/>
    <property type="evidence" value="ECO:0007669"/>
    <property type="project" value="UniProtKB-EC"/>
</dbReference>
<dbReference type="HAMAP" id="MF_00061">
    <property type="entry name" value="IspE"/>
    <property type="match status" value="1"/>
</dbReference>
<accession>A0A7S2LHJ7</accession>
<keyword evidence="7" id="KW-0067">ATP-binding</keyword>
<dbReference type="PANTHER" id="PTHR43527">
    <property type="entry name" value="4-DIPHOSPHOCYTIDYL-2-C-METHYL-D-ERYTHRITOL KINASE, CHLOROPLASTIC"/>
    <property type="match status" value="1"/>
</dbReference>
<dbReference type="GO" id="GO:0005524">
    <property type="term" value="F:ATP binding"/>
    <property type="evidence" value="ECO:0007669"/>
    <property type="project" value="UniProtKB-KW"/>
</dbReference>
<keyword evidence="6" id="KW-0418">Kinase</keyword>
<evidence type="ECO:0000256" key="4">
    <source>
        <dbReference type="ARBA" id="ARBA00022679"/>
    </source>
</evidence>
<dbReference type="Gene3D" id="3.30.70.890">
    <property type="entry name" value="GHMP kinase, C-terminal domain"/>
    <property type="match status" value="1"/>
</dbReference>
<evidence type="ECO:0000313" key="13">
    <source>
        <dbReference type="EMBL" id="CAD9606435.1"/>
    </source>
</evidence>
<feature type="domain" description="GHMP kinase N-terminal" evidence="11">
    <location>
        <begin position="115"/>
        <end position="192"/>
    </location>
</feature>
<dbReference type="SUPFAM" id="SSF55060">
    <property type="entry name" value="GHMP Kinase, C-terminal domain"/>
    <property type="match status" value="1"/>
</dbReference>
<evidence type="ECO:0000256" key="8">
    <source>
        <dbReference type="ARBA" id="ARBA00032554"/>
    </source>
</evidence>
<dbReference type="InterPro" id="IPR004424">
    <property type="entry name" value="IspE"/>
</dbReference>
<dbReference type="PANTHER" id="PTHR43527:SF2">
    <property type="entry name" value="4-DIPHOSPHOCYTIDYL-2-C-METHYL-D-ERYTHRITOL KINASE, CHLOROPLASTIC"/>
    <property type="match status" value="1"/>
</dbReference>
<evidence type="ECO:0000256" key="3">
    <source>
        <dbReference type="ARBA" id="ARBA00012052"/>
    </source>
</evidence>
<feature type="region of interest" description="Disordered" evidence="9">
    <location>
        <begin position="428"/>
        <end position="447"/>
    </location>
</feature>
<keyword evidence="4" id="KW-0808">Transferase</keyword>
<dbReference type="NCBIfam" id="TIGR00154">
    <property type="entry name" value="ispE"/>
    <property type="match status" value="1"/>
</dbReference>
<evidence type="ECO:0000256" key="9">
    <source>
        <dbReference type="SAM" id="MobiDB-lite"/>
    </source>
</evidence>
<sequence length="447" mass="48694">MISTKVFALLFAAACGVASVEGFVSSSTSRLGNIQKSNLHATTAESAPDSLALFSPCKINLFLRIIRKRPDGFHDLASLFQAVGFGDTLTLSLNNYGESDEFTCNMEGVPTDSSNLVIRALELMREKTGKTSVYFNADLFKRCPAQAGLGGGSANAATAMWGANELMGRPATLEQLIEWSGALGSDITFFLSRGTAYCTGRGEIMTPIDPPLPSGAKLSIVKPNLGLSTPKVFKALDYDQLSTEDPQMLCDLFLKEGVVNTDDKYYINDLEQPAFDCLPELKALKDELLEVEGFDHVMMSGSGTSIFCIGEPTDKDAFMKEFDERDGVSVFNAAFISREEGSWFQDPSQPLTVVDESEEEVVAPIIEEGMTAEEAERVRESRLKAAEAMKESIPAEPDNSEIVVEDEGSSSNFSKGLRSILNGQRKFEESRFGEKGASYPTPSKWLE</sequence>